<comment type="caution">
    <text evidence="2">The sequence shown here is derived from an EMBL/GenBank/DDBJ whole genome shotgun (WGS) entry which is preliminary data.</text>
</comment>
<evidence type="ECO:0000256" key="1">
    <source>
        <dbReference type="SAM" id="MobiDB-lite"/>
    </source>
</evidence>
<dbReference type="EMBL" id="JAGYWB010000002">
    <property type="protein sequence ID" value="KAI0529345.1"/>
    <property type="molecule type" value="Genomic_DNA"/>
</dbReference>
<proteinExistence type="predicted"/>
<dbReference type="Proteomes" id="UP000829196">
    <property type="component" value="Unassembled WGS sequence"/>
</dbReference>
<sequence>MSTVVKADATRVGIRYGQWQDLAELLWKKMEAQLIWIPGTECDVEIYPAASSDGSSESEVDRAIRKRSDSSIVSSQKDQNGLVGNENVVCDQTILPVFEYLEHDLPYEREPLAEKISLFATKFPFLKTYWSFDLLPSSWISVARLNLICKFITASC</sequence>
<reference evidence="2" key="1">
    <citation type="journal article" date="2022" name="Front. Genet.">
        <title>Chromosome-Scale Assembly of the Dendrobium nobile Genome Provides Insights Into the Molecular Mechanism of the Biosynthesis of the Medicinal Active Ingredient of Dendrobium.</title>
        <authorList>
            <person name="Xu Q."/>
            <person name="Niu S.-C."/>
            <person name="Li K.-L."/>
            <person name="Zheng P.-J."/>
            <person name="Zhang X.-J."/>
            <person name="Jia Y."/>
            <person name="Liu Y."/>
            <person name="Niu Y.-X."/>
            <person name="Yu L.-H."/>
            <person name="Chen D.-F."/>
            <person name="Zhang G.-Q."/>
        </authorList>
    </citation>
    <scope>NUCLEOTIDE SEQUENCE</scope>
    <source>
        <tissue evidence="2">Leaf</tissue>
    </source>
</reference>
<organism evidence="2 3">
    <name type="scientific">Dendrobium nobile</name>
    <name type="common">Orchid</name>
    <dbReference type="NCBI Taxonomy" id="94219"/>
    <lineage>
        <taxon>Eukaryota</taxon>
        <taxon>Viridiplantae</taxon>
        <taxon>Streptophyta</taxon>
        <taxon>Embryophyta</taxon>
        <taxon>Tracheophyta</taxon>
        <taxon>Spermatophyta</taxon>
        <taxon>Magnoliopsida</taxon>
        <taxon>Liliopsida</taxon>
        <taxon>Asparagales</taxon>
        <taxon>Orchidaceae</taxon>
        <taxon>Epidendroideae</taxon>
        <taxon>Malaxideae</taxon>
        <taxon>Dendrobiinae</taxon>
        <taxon>Dendrobium</taxon>
    </lineage>
</organism>
<accession>A0A8T3CC89</accession>
<dbReference type="Pfam" id="PF05623">
    <property type="entry name" value="DUF789"/>
    <property type="match status" value="1"/>
</dbReference>
<dbReference type="AlphaFoldDB" id="A0A8T3CC89"/>
<gene>
    <name evidence="2" type="ORF">KFK09_001892</name>
</gene>
<feature type="compositionally biased region" description="Basic and acidic residues" evidence="1">
    <location>
        <begin position="59"/>
        <end position="69"/>
    </location>
</feature>
<protein>
    <submittedName>
        <fullName evidence="2">Uncharacterized protein</fullName>
    </submittedName>
</protein>
<dbReference type="PANTHER" id="PTHR31343:SF8">
    <property type="entry name" value="OS07G0246600 PROTEIN"/>
    <property type="match status" value="1"/>
</dbReference>
<name>A0A8T3CC89_DENNO</name>
<dbReference type="OrthoDB" id="784906at2759"/>
<feature type="region of interest" description="Disordered" evidence="1">
    <location>
        <begin position="50"/>
        <end position="78"/>
    </location>
</feature>
<evidence type="ECO:0000313" key="2">
    <source>
        <dbReference type="EMBL" id="KAI0529345.1"/>
    </source>
</evidence>
<dbReference type="PANTHER" id="PTHR31343">
    <property type="entry name" value="T15D22.8"/>
    <property type="match status" value="1"/>
</dbReference>
<dbReference type="InterPro" id="IPR008507">
    <property type="entry name" value="DUF789"/>
</dbReference>
<keyword evidence="3" id="KW-1185">Reference proteome</keyword>
<evidence type="ECO:0000313" key="3">
    <source>
        <dbReference type="Proteomes" id="UP000829196"/>
    </source>
</evidence>